<dbReference type="EMBL" id="PFBF01000034">
    <property type="protein sequence ID" value="PIR86325.1"/>
    <property type="molecule type" value="Genomic_DNA"/>
</dbReference>
<dbReference type="AlphaFoldDB" id="A0A2H0UKN0"/>
<protein>
    <submittedName>
        <fullName evidence="1">Uncharacterized protein</fullName>
    </submittedName>
</protein>
<organism evidence="1 2">
    <name type="scientific">Candidatus Kaiserbacteria bacterium CG10_big_fil_rev_8_21_14_0_10_43_70</name>
    <dbReference type="NCBI Taxonomy" id="1974605"/>
    <lineage>
        <taxon>Bacteria</taxon>
        <taxon>Candidatus Kaiseribacteriota</taxon>
    </lineage>
</organism>
<sequence>MEEQLGATEEQQKTIRSMCFGGIGGISAPDAEFNTFLIKKVCDIAAGTEEERILCRANAAYRMTESPLRDEAKDVCEDLDDIGLEYCHAFADVDFARAYQAGQEIGL</sequence>
<accession>A0A2H0UKN0</accession>
<comment type="caution">
    <text evidence="1">The sequence shown here is derived from an EMBL/GenBank/DDBJ whole genome shotgun (WGS) entry which is preliminary data.</text>
</comment>
<gene>
    <name evidence="1" type="ORF">COU13_01525</name>
</gene>
<dbReference type="Proteomes" id="UP000230706">
    <property type="component" value="Unassembled WGS sequence"/>
</dbReference>
<name>A0A2H0UKN0_9BACT</name>
<evidence type="ECO:0000313" key="1">
    <source>
        <dbReference type="EMBL" id="PIR86325.1"/>
    </source>
</evidence>
<reference evidence="2" key="1">
    <citation type="submission" date="2017-09" db="EMBL/GenBank/DDBJ databases">
        <title>Depth-based differentiation of microbial function through sediment-hosted aquifers and enrichment of novel symbionts in the deep terrestrial subsurface.</title>
        <authorList>
            <person name="Probst A.J."/>
            <person name="Ladd B."/>
            <person name="Jarett J.K."/>
            <person name="Geller-Mcgrath D.E."/>
            <person name="Sieber C.M.K."/>
            <person name="Emerson J.B."/>
            <person name="Anantharaman K."/>
            <person name="Thomas B.C."/>
            <person name="Malmstrom R."/>
            <person name="Stieglmeier M."/>
            <person name="Klingl A."/>
            <person name="Woyke T."/>
            <person name="Ryan C.M."/>
            <person name="Banfield J.F."/>
        </authorList>
    </citation>
    <scope>NUCLEOTIDE SEQUENCE [LARGE SCALE GENOMIC DNA]</scope>
</reference>
<proteinExistence type="predicted"/>
<evidence type="ECO:0000313" key="2">
    <source>
        <dbReference type="Proteomes" id="UP000230706"/>
    </source>
</evidence>